<name>Q4Z974_BPTWO</name>
<dbReference type="Proteomes" id="UP000001466">
    <property type="component" value="Segment"/>
</dbReference>
<dbReference type="KEGG" id="vg:5130457"/>
<evidence type="ECO:0000313" key="1">
    <source>
        <dbReference type="EMBL" id="AAX92485.1"/>
    </source>
</evidence>
<dbReference type="RefSeq" id="YP_238631.1">
    <property type="nucleotide sequence ID" value="NC_007021.1"/>
</dbReference>
<reference evidence="1 2" key="1">
    <citation type="journal article" date="2005" name="Proc. Natl. Acad. Sci. U.S.A.">
        <title>The complete genomes and proteomes of 27 Staphylococcus aureus bacteriophages.</title>
        <authorList>
            <person name="Kwan T."/>
            <person name="Liu J."/>
            <person name="Dubow M."/>
            <person name="Gros P."/>
            <person name="Pelletier J."/>
        </authorList>
    </citation>
    <scope>NUCLEOTIDE SEQUENCE [LARGE SCALE GENOMIC DNA]</scope>
</reference>
<accession>Q4Z974</accession>
<dbReference type="GeneID" id="5130457"/>
<dbReference type="EMBL" id="AY954970">
    <property type="protein sequence ID" value="AAX92485.1"/>
    <property type="molecule type" value="Genomic_DNA"/>
</dbReference>
<protein>
    <submittedName>
        <fullName evidence="1">ORF366</fullName>
    </submittedName>
</protein>
<organismHost>
    <name type="scientific">Twortvirus twort</name>
    <dbReference type="NCBI Taxonomy" id="55510"/>
</organismHost>
<sequence length="37" mass="4282">MQIQRLIEQQKVIHKIAISYYSSFPPTTNTSLSSNEQ</sequence>
<proteinExistence type="predicted"/>
<evidence type="ECO:0000313" key="2">
    <source>
        <dbReference type="Proteomes" id="UP000001466"/>
    </source>
</evidence>
<keyword evidence="2" id="KW-1185">Reference proteome</keyword>
<organism evidence="1 2">
    <name type="scientific">Staphylococcus phage Twort (strain DSM 17442 / HER 48)</name>
    <name type="common">Bacteriophage Twort</name>
    <dbReference type="NCBI Taxonomy" id="2908167"/>
    <lineage>
        <taxon>Viruses</taxon>
        <taxon>Duplodnaviria</taxon>
        <taxon>Heunggongvirae</taxon>
        <taxon>Uroviricota</taxon>
        <taxon>Caudoviricetes</taxon>
        <taxon>Herelleviridae</taxon>
        <taxon>Twortvirinae</taxon>
        <taxon>Twortvirus</taxon>
        <taxon>Twortvirus twort</taxon>
    </lineage>
</organism>